<reference evidence="1 2" key="1">
    <citation type="submission" date="2018-08" db="EMBL/GenBank/DDBJ databases">
        <title>Comparative analysis of Burkholderia isolates from Puerto Rico.</title>
        <authorList>
            <person name="Hall C."/>
            <person name="Sahl J."/>
            <person name="Wagner D."/>
        </authorList>
    </citation>
    <scope>NUCLEOTIDE SEQUENCE [LARGE SCALE GENOMIC DNA]</scope>
    <source>
        <strain evidence="1 2">Bp9001</strain>
    </source>
</reference>
<protein>
    <submittedName>
        <fullName evidence="1">Uncharacterized protein</fullName>
    </submittedName>
</protein>
<sequence length="78" mass="8506">MGGLLQLVDRADHASRHLDYHANGVGGRNTWAAEQIVVNLSDIYENLSFDSGFAWRGGRSQLGFGSFYKSKCLGGRSS</sequence>
<comment type="caution">
    <text evidence="1">The sequence shown here is derived from an EMBL/GenBank/DDBJ whole genome shotgun (WGS) entry which is preliminary data.</text>
</comment>
<accession>A0A3N8QGY6</accession>
<evidence type="ECO:0000313" key="1">
    <source>
        <dbReference type="EMBL" id="RQT22891.1"/>
    </source>
</evidence>
<organism evidence="1 2">
    <name type="scientific">Burkholderia contaminans</name>
    <dbReference type="NCBI Taxonomy" id="488447"/>
    <lineage>
        <taxon>Bacteria</taxon>
        <taxon>Pseudomonadati</taxon>
        <taxon>Pseudomonadota</taxon>
        <taxon>Betaproteobacteria</taxon>
        <taxon>Burkholderiales</taxon>
        <taxon>Burkholderiaceae</taxon>
        <taxon>Burkholderia</taxon>
        <taxon>Burkholderia cepacia complex</taxon>
    </lineage>
</organism>
<gene>
    <name evidence="1" type="ORF">DF037_26075</name>
</gene>
<dbReference type="AlphaFoldDB" id="A0A3N8QGY6"/>
<dbReference type="Proteomes" id="UP000269271">
    <property type="component" value="Unassembled WGS sequence"/>
</dbReference>
<evidence type="ECO:0000313" key="2">
    <source>
        <dbReference type="Proteomes" id="UP000269271"/>
    </source>
</evidence>
<name>A0A3N8QGY6_9BURK</name>
<dbReference type="EMBL" id="QTQX01000019">
    <property type="protein sequence ID" value="RQT22891.1"/>
    <property type="molecule type" value="Genomic_DNA"/>
</dbReference>
<proteinExistence type="predicted"/>